<organism evidence="2 3">
    <name type="scientific">Perilla frutescens var. hirtella</name>
    <name type="common">Perilla citriodora</name>
    <name type="synonym">Perilla setoyensis</name>
    <dbReference type="NCBI Taxonomy" id="608512"/>
    <lineage>
        <taxon>Eukaryota</taxon>
        <taxon>Viridiplantae</taxon>
        <taxon>Streptophyta</taxon>
        <taxon>Embryophyta</taxon>
        <taxon>Tracheophyta</taxon>
        <taxon>Spermatophyta</taxon>
        <taxon>Magnoliopsida</taxon>
        <taxon>eudicotyledons</taxon>
        <taxon>Gunneridae</taxon>
        <taxon>Pentapetalae</taxon>
        <taxon>asterids</taxon>
        <taxon>lamiids</taxon>
        <taxon>Lamiales</taxon>
        <taxon>Lamiaceae</taxon>
        <taxon>Nepetoideae</taxon>
        <taxon>Elsholtzieae</taxon>
        <taxon>Perilla</taxon>
    </lineage>
</organism>
<accession>A0AAD4IQV4</accession>
<dbReference type="EMBL" id="SDAM02029495">
    <property type="protein sequence ID" value="KAH6757187.1"/>
    <property type="molecule type" value="Genomic_DNA"/>
</dbReference>
<dbReference type="PANTHER" id="PTHR48449">
    <property type="entry name" value="DUF1985 DOMAIN-CONTAINING PROTEIN"/>
    <property type="match status" value="1"/>
</dbReference>
<gene>
    <name evidence="2" type="ORF">C2S53_019076</name>
</gene>
<keyword evidence="3" id="KW-1185">Reference proteome</keyword>
<reference evidence="2 3" key="1">
    <citation type="journal article" date="2021" name="Nat. Commun.">
        <title>Incipient diploidization of the medicinal plant Perilla within 10,000 years.</title>
        <authorList>
            <person name="Zhang Y."/>
            <person name="Shen Q."/>
            <person name="Leng L."/>
            <person name="Zhang D."/>
            <person name="Chen S."/>
            <person name="Shi Y."/>
            <person name="Ning Z."/>
            <person name="Chen S."/>
        </authorList>
    </citation>
    <scope>NUCLEOTIDE SEQUENCE [LARGE SCALE GENOMIC DNA]</scope>
    <source>
        <strain evidence="3">cv. PC099</strain>
    </source>
</reference>
<sequence length="212" mass="24535">MAREIGLASAPNHEMWFIIGGNNIHFSYPKYALVTGLKFGSSNFDPNVEYDTSEIGVFTRFCPGNEKPRIMDLLKRFKDGVVDANHDDYLKVANILALYYFALGYDDHRVVESFAWVLVDNLDEWNRFPWGSYTYSELRHYVSLMPSTRSKLKKSYHIYGPVWALQVWAFEAIPDLARNAVVKINPNALPRLARWLMCTPKIDDFHGFLDEE</sequence>
<feature type="domain" description="DUF1985" evidence="1">
    <location>
        <begin position="11"/>
        <end position="138"/>
    </location>
</feature>
<name>A0AAD4IQV4_PERFH</name>
<dbReference type="InterPro" id="IPR015410">
    <property type="entry name" value="DUF1985"/>
</dbReference>
<comment type="caution">
    <text evidence="2">The sequence shown here is derived from an EMBL/GenBank/DDBJ whole genome shotgun (WGS) entry which is preliminary data.</text>
</comment>
<dbReference type="AlphaFoldDB" id="A0AAD4IQV4"/>
<protein>
    <recommendedName>
        <fullName evidence="1">DUF1985 domain-containing protein</fullName>
    </recommendedName>
</protein>
<dbReference type="PANTHER" id="PTHR48449:SF1">
    <property type="entry name" value="DUF1985 DOMAIN-CONTAINING PROTEIN"/>
    <property type="match status" value="1"/>
</dbReference>
<dbReference type="Pfam" id="PF09331">
    <property type="entry name" value="DUF1985"/>
    <property type="match status" value="1"/>
</dbReference>
<proteinExistence type="predicted"/>
<dbReference type="Proteomes" id="UP001190926">
    <property type="component" value="Unassembled WGS sequence"/>
</dbReference>
<evidence type="ECO:0000313" key="2">
    <source>
        <dbReference type="EMBL" id="KAH6757187.1"/>
    </source>
</evidence>
<evidence type="ECO:0000259" key="1">
    <source>
        <dbReference type="Pfam" id="PF09331"/>
    </source>
</evidence>
<feature type="non-terminal residue" evidence="2">
    <location>
        <position position="212"/>
    </location>
</feature>
<evidence type="ECO:0000313" key="3">
    <source>
        <dbReference type="Proteomes" id="UP001190926"/>
    </source>
</evidence>